<dbReference type="RefSeq" id="WP_340240290.1">
    <property type="nucleotide sequence ID" value="NZ_JBBEWC010000019.1"/>
</dbReference>
<accession>A0ABW5J8I7</accession>
<comment type="caution">
    <text evidence="2">The sequence shown here is derived from an EMBL/GenBank/DDBJ whole genome shotgun (WGS) entry which is preliminary data.</text>
</comment>
<sequence length="374" mass="42377">MKYRLVKVLRNIYSFSVSENKIIISDKNSFNIIAYDLLFNEIWRYSLSNISKVKILNDLIYAENIFGNENLILDSQGNLIENLVDKGISLDYFSSSSVREKAICKTDEGLLGIYDLDTENILWQSSLITGFGSLISNNAIFCISQETGSIHSLDINIGTSNWQFSSSDIKINNYDSTSGDFFRIINLLQGVLVVHARISTDILVGLDAEKGKLLWQLADFEYEGVQYPHLNSDIYRIRSNTEKTRLIGINRRFIEINPLDGKVLKYTPITPQDKQGKFTEYNGEGLIPFDGKAQGKYVYFSAAVREEDGRAAALPASVGVYNMETAQIEWLHVFKEFWQGGGNAISEHIPPFISNNRLYVLDIKGTLHIFEKED</sequence>
<reference evidence="3" key="1">
    <citation type="journal article" date="2019" name="Int. J. Syst. Evol. Microbiol.">
        <title>The Global Catalogue of Microorganisms (GCM) 10K type strain sequencing project: providing services to taxonomists for standard genome sequencing and annotation.</title>
        <authorList>
            <consortium name="The Broad Institute Genomics Platform"/>
            <consortium name="The Broad Institute Genome Sequencing Center for Infectious Disease"/>
            <person name="Wu L."/>
            <person name="Ma J."/>
        </authorList>
    </citation>
    <scope>NUCLEOTIDE SEQUENCE [LARGE SCALE GENOMIC DNA]</scope>
    <source>
        <strain evidence="3">KCTC 52344</strain>
    </source>
</reference>
<dbReference type="SUPFAM" id="SSF50998">
    <property type="entry name" value="Quinoprotein alcohol dehydrogenase-like"/>
    <property type="match status" value="1"/>
</dbReference>
<dbReference type="InterPro" id="IPR011047">
    <property type="entry name" value="Quinoprotein_ADH-like_sf"/>
</dbReference>
<evidence type="ECO:0000313" key="2">
    <source>
        <dbReference type="EMBL" id="MFD2522151.1"/>
    </source>
</evidence>
<dbReference type="InterPro" id="IPR015943">
    <property type="entry name" value="WD40/YVTN_repeat-like_dom_sf"/>
</dbReference>
<dbReference type="Pfam" id="PF13360">
    <property type="entry name" value="PQQ_2"/>
    <property type="match status" value="1"/>
</dbReference>
<dbReference type="InterPro" id="IPR002372">
    <property type="entry name" value="PQQ_rpt_dom"/>
</dbReference>
<dbReference type="Proteomes" id="UP001597510">
    <property type="component" value="Unassembled WGS sequence"/>
</dbReference>
<feature type="domain" description="Pyrrolo-quinoline quinone repeat" evidence="1">
    <location>
        <begin position="108"/>
        <end position="277"/>
    </location>
</feature>
<evidence type="ECO:0000259" key="1">
    <source>
        <dbReference type="Pfam" id="PF13360"/>
    </source>
</evidence>
<dbReference type="Gene3D" id="2.130.10.10">
    <property type="entry name" value="YVTN repeat-like/Quinoprotein amine dehydrogenase"/>
    <property type="match status" value="1"/>
</dbReference>
<evidence type="ECO:0000313" key="3">
    <source>
        <dbReference type="Proteomes" id="UP001597510"/>
    </source>
</evidence>
<keyword evidence="3" id="KW-1185">Reference proteome</keyword>
<proteinExistence type="predicted"/>
<organism evidence="2 3">
    <name type="scientific">Emticicia soli</name>
    <dbReference type="NCBI Taxonomy" id="2027878"/>
    <lineage>
        <taxon>Bacteria</taxon>
        <taxon>Pseudomonadati</taxon>
        <taxon>Bacteroidota</taxon>
        <taxon>Cytophagia</taxon>
        <taxon>Cytophagales</taxon>
        <taxon>Leadbetterellaceae</taxon>
        <taxon>Emticicia</taxon>
    </lineage>
</organism>
<protein>
    <submittedName>
        <fullName evidence="2">PQQ-binding-like beta-propeller repeat protein</fullName>
    </submittedName>
</protein>
<name>A0ABW5J8I7_9BACT</name>
<dbReference type="EMBL" id="JBHULC010000013">
    <property type="protein sequence ID" value="MFD2522151.1"/>
    <property type="molecule type" value="Genomic_DNA"/>
</dbReference>
<gene>
    <name evidence="2" type="ORF">ACFSR2_14720</name>
</gene>